<organism evidence="2 3">
    <name type="scientific">Thalassotalea insulae</name>
    <dbReference type="NCBI Taxonomy" id="2056778"/>
    <lineage>
        <taxon>Bacteria</taxon>
        <taxon>Pseudomonadati</taxon>
        <taxon>Pseudomonadota</taxon>
        <taxon>Gammaproteobacteria</taxon>
        <taxon>Alteromonadales</taxon>
        <taxon>Colwelliaceae</taxon>
        <taxon>Thalassotalea</taxon>
    </lineage>
</organism>
<dbReference type="Proteomes" id="UP001157186">
    <property type="component" value="Unassembled WGS sequence"/>
</dbReference>
<evidence type="ECO:0000313" key="2">
    <source>
        <dbReference type="EMBL" id="GLX77726.1"/>
    </source>
</evidence>
<evidence type="ECO:0000313" key="3">
    <source>
        <dbReference type="Proteomes" id="UP001157186"/>
    </source>
</evidence>
<protein>
    <submittedName>
        <fullName evidence="2">Uncharacterized protein</fullName>
    </submittedName>
</protein>
<reference evidence="2 3" key="1">
    <citation type="submission" date="2023-03" db="EMBL/GenBank/DDBJ databases">
        <title>Draft genome sequence of Thalassotalea insulae KCTC 62186T.</title>
        <authorList>
            <person name="Sawabe T."/>
        </authorList>
    </citation>
    <scope>NUCLEOTIDE SEQUENCE [LARGE SCALE GENOMIC DNA]</scope>
    <source>
        <strain evidence="2 3">KCTC 62186</strain>
    </source>
</reference>
<gene>
    <name evidence="2" type="ORF">tinsulaeT_10660</name>
</gene>
<dbReference type="EMBL" id="BSST01000001">
    <property type="protein sequence ID" value="GLX77726.1"/>
    <property type="molecule type" value="Genomic_DNA"/>
</dbReference>
<name>A0ABQ6GPB1_9GAMM</name>
<sequence length="255" mass="29158">MGALALGIVLIIGYFYQSHHPYRRLELIRSTGYHIYFKAGLSGFVLLSISLSFWSIIDYFDLPSSFIEHLNLKDSIVYIKNGKHWADIKLVAIFALMFIFTLVYIGIRSCFKTDNESLNRVKKIAHELELLLIESTENVSPIRVELDCGKVYVGISEKPNIDRGEVSFIALFPLLSGYVNDEKKIIFNNNYYLHYEKYIHGNEFEEGDSHSSVADFSIVIPIEQIVVASRFSIDAFIQFRNDNDSELIGPPKPSE</sequence>
<comment type="caution">
    <text evidence="2">The sequence shown here is derived from an EMBL/GenBank/DDBJ whole genome shotgun (WGS) entry which is preliminary data.</text>
</comment>
<keyword evidence="1" id="KW-1133">Transmembrane helix</keyword>
<proteinExistence type="predicted"/>
<keyword evidence="3" id="KW-1185">Reference proteome</keyword>
<evidence type="ECO:0000256" key="1">
    <source>
        <dbReference type="SAM" id="Phobius"/>
    </source>
</evidence>
<keyword evidence="1" id="KW-0812">Transmembrane</keyword>
<keyword evidence="1" id="KW-0472">Membrane</keyword>
<dbReference type="RefSeq" id="WP_284243619.1">
    <property type="nucleotide sequence ID" value="NZ_BSST01000001.1"/>
</dbReference>
<feature type="transmembrane region" description="Helical" evidence="1">
    <location>
        <begin position="90"/>
        <end position="107"/>
    </location>
</feature>
<feature type="transmembrane region" description="Helical" evidence="1">
    <location>
        <begin position="33"/>
        <end position="57"/>
    </location>
</feature>
<accession>A0ABQ6GPB1</accession>